<keyword evidence="5" id="KW-0677">Repeat</keyword>
<evidence type="ECO:0000256" key="2">
    <source>
        <dbReference type="ARBA" id="ARBA00004613"/>
    </source>
</evidence>
<evidence type="ECO:0000313" key="9">
    <source>
        <dbReference type="Proteomes" id="UP001165263"/>
    </source>
</evidence>
<accession>A0ABT2BUA2</accession>
<dbReference type="InterPro" id="IPR050557">
    <property type="entry name" value="RTX_toxin/Mannuronan_C5-epim"/>
</dbReference>
<dbReference type="InterPro" id="IPR003995">
    <property type="entry name" value="RTX_toxin_determinant-A"/>
</dbReference>
<dbReference type="PROSITE" id="PS00330">
    <property type="entry name" value="HEMOLYSIN_CALCIUM"/>
    <property type="match status" value="4"/>
</dbReference>
<evidence type="ECO:0000256" key="1">
    <source>
        <dbReference type="ARBA" id="ARBA00004370"/>
    </source>
</evidence>
<keyword evidence="9" id="KW-1185">Reference proteome</keyword>
<evidence type="ECO:0000256" key="6">
    <source>
        <dbReference type="ARBA" id="ARBA00023026"/>
    </source>
</evidence>
<proteinExistence type="predicted"/>
<dbReference type="PRINTS" id="PR01488">
    <property type="entry name" value="RTXTOXINA"/>
</dbReference>
<keyword evidence="6" id="KW-0843">Virulence</keyword>
<comment type="subcellular location">
    <subcellularLocation>
        <location evidence="1">Membrane</location>
    </subcellularLocation>
    <subcellularLocation>
        <location evidence="2">Secreted</location>
    </subcellularLocation>
</comment>
<evidence type="ECO:0000256" key="5">
    <source>
        <dbReference type="ARBA" id="ARBA00022737"/>
    </source>
</evidence>
<dbReference type="EMBL" id="JANUHC010000002">
    <property type="protein sequence ID" value="MCS0628703.1"/>
    <property type="molecule type" value="Genomic_DNA"/>
</dbReference>
<dbReference type="Gene3D" id="2.150.10.10">
    <property type="entry name" value="Serralysin-like metalloprotease, C-terminal"/>
    <property type="match status" value="8"/>
</dbReference>
<keyword evidence="4" id="KW-0800">Toxin</keyword>
<organism evidence="8 9">
    <name type="scientific">Telluria mixta</name>
    <dbReference type="NCBI Taxonomy" id="34071"/>
    <lineage>
        <taxon>Bacteria</taxon>
        <taxon>Pseudomonadati</taxon>
        <taxon>Pseudomonadota</taxon>
        <taxon>Betaproteobacteria</taxon>
        <taxon>Burkholderiales</taxon>
        <taxon>Oxalobacteraceae</taxon>
        <taxon>Telluria group</taxon>
        <taxon>Telluria</taxon>
    </lineage>
</organism>
<name>A0ABT2BUA2_9BURK</name>
<keyword evidence="7" id="KW-0472">Membrane</keyword>
<evidence type="ECO:0000256" key="7">
    <source>
        <dbReference type="ARBA" id="ARBA00023136"/>
    </source>
</evidence>
<evidence type="ECO:0000256" key="3">
    <source>
        <dbReference type="ARBA" id="ARBA00022525"/>
    </source>
</evidence>
<comment type="caution">
    <text evidence="8">The sequence shown here is derived from an EMBL/GenBank/DDBJ whole genome shotgun (WGS) entry which is preliminary data.</text>
</comment>
<dbReference type="Proteomes" id="UP001165263">
    <property type="component" value="Unassembled WGS sequence"/>
</dbReference>
<dbReference type="RefSeq" id="WP_259447930.1">
    <property type="nucleotide sequence ID" value="NZ_JANUHC010000002.1"/>
</dbReference>
<evidence type="ECO:0000313" key="8">
    <source>
        <dbReference type="EMBL" id="MCS0628703.1"/>
    </source>
</evidence>
<dbReference type="Pfam" id="PF00353">
    <property type="entry name" value="HemolysinCabind"/>
    <property type="match status" value="15"/>
</dbReference>
<dbReference type="InterPro" id="IPR011049">
    <property type="entry name" value="Serralysin-like_metalloprot_C"/>
</dbReference>
<dbReference type="SUPFAM" id="SSF51120">
    <property type="entry name" value="beta-Roll"/>
    <property type="match status" value="9"/>
</dbReference>
<evidence type="ECO:0008006" key="10">
    <source>
        <dbReference type="Google" id="ProtNLM"/>
    </source>
</evidence>
<keyword evidence="3" id="KW-0964">Secreted</keyword>
<dbReference type="PANTHER" id="PTHR38340">
    <property type="entry name" value="S-LAYER PROTEIN"/>
    <property type="match status" value="1"/>
</dbReference>
<dbReference type="InterPro" id="IPR001343">
    <property type="entry name" value="Hemolysn_Ca-bd"/>
</dbReference>
<dbReference type="PRINTS" id="PR00313">
    <property type="entry name" value="CABNDNGRPT"/>
</dbReference>
<gene>
    <name evidence="8" type="ORF">NX786_05100</name>
</gene>
<dbReference type="InterPro" id="IPR018511">
    <property type="entry name" value="Hemolysin-typ_Ca-bd_CS"/>
</dbReference>
<protein>
    <recommendedName>
        <fullName evidence="10">Calcium-binding protein</fullName>
    </recommendedName>
</protein>
<reference evidence="8" key="1">
    <citation type="submission" date="2022-08" db="EMBL/GenBank/DDBJ databases">
        <title>Reclassification of Massilia species as members of the genera Telluria, Duganella, Pseudoduganella, Mokoshia gen. nov. and Zemynaea gen. nov. using orthogonal and non-orthogonal genome-based approaches.</title>
        <authorList>
            <person name="Bowman J.P."/>
        </authorList>
    </citation>
    <scope>NUCLEOTIDE SEQUENCE</scope>
    <source>
        <strain evidence="8">LMG 11547</strain>
    </source>
</reference>
<sequence>MTMFSLDGTGRWIVTSTQGVDTLASIETVNFLDSTIGLGIGGIQTLNAAGTGTQKSPVVATLANGDYVVSWDFASYDGIMVQRFSAAGESLGAPYTIGTLGSGYPGVSAVGALAGGGFVVAFTLEYNQGGLYAQRFDASGAPVGAQITVYPAENYGFFYSPTVTALPNGGFMIGYDRDAVNNVGAVPQLVTYDASGNRTGSLAPTARSDDTSNVNMDVAALAKGGFVATYLGSGDALYTQGLYAQRFNSDGTKNGAEIELVALGSNGAQDPAVAALADGGFAVTWTQGGVYTQRFDASGVAAGTAVKLGGNDYNNIGSSPVITSLSDGGYLVAWQTGYYSTGAAHAQRFDAKGVMVGSDIVLPVTATGNGQLDIAAQAGGGFVVTWTGTDNHIHTARYDAAGLPVLYSMTGDAGPNTIYFAGTQAVRLTGGGGDDALTGGAGADILDGGSGADTLAGGSGNDIYLADVLDTISEAANEGIDTVRIGASYTLDRNIENALLTGSGSYNLSGNSLGNLLTGNTGSNVLNGGAGADTMAGGAGDDTYVVDSGSDVVTEAEGAGTDTVSSTVSLTLAANVENLKLAGSQSINGTGNALDNQITGNSGANMLDGGAGADVLTGGAGDDTYIVDAKDRIVELADGGKDLVYAGFSYTLGANLENLTLSGTAGYSATGNELNNVLTGNSGNNALDGKAGADTMNGGQGNDTYYVDNAGDVTYDGGGGTDAAFTTVSHTIGSGIENLTLMGIDSINGTGNEGNNRITGNVGDNILIGGLGTDTLVGGDGNDTLHANNGVQAVGYYYGNNDDQLYGGTGNDVYYVNGDAADVIELAGQGNDTVYAGVQTNYTLAANLESLVLVADPTQGANIDVGGIGNGLNNSITGTAGDNVLDGAAGADTLIGLGGDDTYIVDNAGDKVVEAAGGGIDEVVVSNNSYTLGADVENLTLTGAVGYTGTGNALDNQITGNRGSNNLAGLAGNDILVSGGGNDTLDGGDGNDLLFGGTGNERLLGGAGDDGIHSGGGTDTIDGGLGTDTVYYDHNDGVTINLAVTTAQATGGAGSQALAGIENVSGSMDGADVLTGNSGANTLLGNGGNDRLDGGAGNDVVAGGDDSDVLKGGLDDDQLDGGADNDLLEGGAGNDVLVGGSGVDTADYYSSSTGISVNLALQVAQNTGGGGIDTLKGIENILGSNSNDSLTGDALDNILRGYGGSDNLNGGAGNNLLDGRDGNDTFVAHLGNDTIEGGTGTDTVDYAGALSGVTVMLSTGTRDNAGGLGYPTEFDAAPGYTPGATSIAGQANGGGGNDKLFDVENVKGSAFNDLLIGSAGANVLTGNLGADRMIGDDGNDTYYVDNAGDVVTESNASAAGGADTVYASVSYTLSANVETLRINAATAINGTGNTLGNLIVGGAGNNVLNGMTGNDTLTGGAGQDSFAFSTALNATTNVDTITDFVVADDTISLENAIFTKLTTTGTLNVAYFKIIGSAALDSNDYILYDKATGALSYDADGSGAGLAVRIAVLGTNLALTNADFVVT</sequence>
<evidence type="ECO:0000256" key="4">
    <source>
        <dbReference type="ARBA" id="ARBA00022656"/>
    </source>
</evidence>
<dbReference type="PANTHER" id="PTHR38340:SF1">
    <property type="entry name" value="S-LAYER PROTEIN"/>
    <property type="match status" value="1"/>
</dbReference>